<dbReference type="Gene3D" id="3.30.60.90">
    <property type="match status" value="3"/>
</dbReference>
<accession>A0A166SNT5</accession>
<evidence type="ECO:0000313" key="7">
    <source>
        <dbReference type="EMBL" id="KZP29662.1"/>
    </source>
</evidence>
<organism evidence="7 8">
    <name type="scientific">Athelia psychrophila</name>
    <dbReference type="NCBI Taxonomy" id="1759441"/>
    <lineage>
        <taxon>Eukaryota</taxon>
        <taxon>Fungi</taxon>
        <taxon>Dikarya</taxon>
        <taxon>Basidiomycota</taxon>
        <taxon>Agaricomycotina</taxon>
        <taxon>Agaricomycetes</taxon>
        <taxon>Agaricomycetidae</taxon>
        <taxon>Atheliales</taxon>
        <taxon>Atheliaceae</taxon>
        <taxon>Athelia</taxon>
    </lineage>
</organism>
<keyword evidence="3" id="KW-0862">Zinc</keyword>
<dbReference type="PANTHER" id="PTHR15090">
    <property type="entry name" value="SEQUESTOSOME 1-RELATED"/>
    <property type="match status" value="1"/>
</dbReference>
<dbReference type="OrthoDB" id="661148at2759"/>
<evidence type="ECO:0000313" key="8">
    <source>
        <dbReference type="Proteomes" id="UP000076532"/>
    </source>
</evidence>
<dbReference type="PROSITE" id="PS01357">
    <property type="entry name" value="ZF_ZZ_1"/>
    <property type="match status" value="2"/>
</dbReference>
<dbReference type="GO" id="GO:0008270">
    <property type="term" value="F:zinc ion binding"/>
    <property type="evidence" value="ECO:0007669"/>
    <property type="project" value="UniProtKB-KW"/>
</dbReference>
<name>A0A166SNT5_9AGAM</name>
<dbReference type="PROSITE" id="PS50135">
    <property type="entry name" value="ZF_ZZ_2"/>
    <property type="match status" value="3"/>
</dbReference>
<sequence>MCRGPFSHITKLRIDGIDESNLNASPSLSGLGPQQHNAFCDVCNSDIYGDRYKCLDCPDYDTCPACFEITLEHHPGHNFLRVRDSSDFIRRNAGARHFATCNSCYQDISGVRYKCVDEQCPDYDLCAKCEALPIPIHPPTHSMLKIKVASGPAFPTQHATDVAAMFTANQERHGATCDNCADAIHGVRYKCMHADCLDYDICPRCEAGPERPHPLNHPLLKVMTADTIIPKVMRPGQRMTVSMIVEEVHDYDGNPWDI</sequence>
<proteinExistence type="predicted"/>
<dbReference type="SMART" id="SM00291">
    <property type="entry name" value="ZnF_ZZ"/>
    <property type="match status" value="3"/>
</dbReference>
<dbReference type="GO" id="GO:0000423">
    <property type="term" value="P:mitophagy"/>
    <property type="evidence" value="ECO:0007669"/>
    <property type="project" value="TreeGrafter"/>
</dbReference>
<dbReference type="Pfam" id="PF00569">
    <property type="entry name" value="ZZ"/>
    <property type="match status" value="3"/>
</dbReference>
<dbReference type="GO" id="GO:0005080">
    <property type="term" value="F:protein kinase C binding"/>
    <property type="evidence" value="ECO:0007669"/>
    <property type="project" value="TreeGrafter"/>
</dbReference>
<dbReference type="GO" id="GO:0070530">
    <property type="term" value="F:K63-linked polyubiquitin modification-dependent protein binding"/>
    <property type="evidence" value="ECO:0007669"/>
    <property type="project" value="TreeGrafter"/>
</dbReference>
<dbReference type="InterPro" id="IPR052260">
    <property type="entry name" value="Autophagy_Rcpt_SigReg"/>
</dbReference>
<reference evidence="7 8" key="1">
    <citation type="journal article" date="2016" name="Mol. Biol. Evol.">
        <title>Comparative Genomics of Early-Diverging Mushroom-Forming Fungi Provides Insights into the Origins of Lignocellulose Decay Capabilities.</title>
        <authorList>
            <person name="Nagy L.G."/>
            <person name="Riley R."/>
            <person name="Tritt A."/>
            <person name="Adam C."/>
            <person name="Daum C."/>
            <person name="Floudas D."/>
            <person name="Sun H."/>
            <person name="Yadav J.S."/>
            <person name="Pangilinan J."/>
            <person name="Larsson K.H."/>
            <person name="Matsuura K."/>
            <person name="Barry K."/>
            <person name="Labutti K."/>
            <person name="Kuo R."/>
            <person name="Ohm R.A."/>
            <person name="Bhattacharya S.S."/>
            <person name="Shirouzu T."/>
            <person name="Yoshinaga Y."/>
            <person name="Martin F.M."/>
            <person name="Grigoriev I.V."/>
            <person name="Hibbett D.S."/>
        </authorList>
    </citation>
    <scope>NUCLEOTIDE SEQUENCE [LARGE SCALE GENOMIC DNA]</scope>
    <source>
        <strain evidence="7 8">CBS 109695</strain>
    </source>
</reference>
<dbReference type="STRING" id="436010.A0A166SNT5"/>
<evidence type="ECO:0000256" key="4">
    <source>
        <dbReference type="PROSITE-ProRule" id="PRU00228"/>
    </source>
</evidence>
<evidence type="ECO:0000256" key="1">
    <source>
        <dbReference type="ARBA" id="ARBA00022723"/>
    </source>
</evidence>
<dbReference type="GO" id="GO:0016235">
    <property type="term" value="C:aggresome"/>
    <property type="evidence" value="ECO:0007669"/>
    <property type="project" value="TreeGrafter"/>
</dbReference>
<evidence type="ECO:0000313" key="6">
    <source>
        <dbReference type="EMBL" id="KZP03801.1"/>
    </source>
</evidence>
<evidence type="ECO:0000259" key="5">
    <source>
        <dbReference type="PROSITE" id="PS50135"/>
    </source>
</evidence>
<dbReference type="GO" id="GO:0044753">
    <property type="term" value="C:amphisome"/>
    <property type="evidence" value="ECO:0007669"/>
    <property type="project" value="TreeGrafter"/>
</dbReference>
<protein>
    <recommendedName>
        <fullName evidence="5">ZZ-type domain-containing protein</fullName>
    </recommendedName>
</protein>
<dbReference type="GO" id="GO:0007032">
    <property type="term" value="P:endosome organization"/>
    <property type="evidence" value="ECO:0007669"/>
    <property type="project" value="TreeGrafter"/>
</dbReference>
<dbReference type="InterPro" id="IPR043145">
    <property type="entry name" value="Znf_ZZ_sf"/>
</dbReference>
<dbReference type="AlphaFoldDB" id="A0A166SNT5"/>
<evidence type="ECO:0000256" key="2">
    <source>
        <dbReference type="ARBA" id="ARBA00022771"/>
    </source>
</evidence>
<feature type="domain" description="ZZ-type" evidence="5">
    <location>
        <begin position="96"/>
        <end position="151"/>
    </location>
</feature>
<keyword evidence="1" id="KW-0479">Metal-binding</keyword>
<dbReference type="Proteomes" id="UP000076532">
    <property type="component" value="Unassembled WGS sequence"/>
</dbReference>
<keyword evidence="8" id="KW-1185">Reference proteome</keyword>
<keyword evidence="2 4" id="KW-0863">Zinc-finger</keyword>
<dbReference type="CDD" id="cd02340">
    <property type="entry name" value="ZZ_NBR1_like"/>
    <property type="match status" value="1"/>
</dbReference>
<dbReference type="GO" id="GO:0035973">
    <property type="term" value="P:aggrephagy"/>
    <property type="evidence" value="ECO:0007669"/>
    <property type="project" value="TreeGrafter"/>
</dbReference>
<dbReference type="PANTHER" id="PTHR15090:SF0">
    <property type="entry name" value="SEQUESTOSOME-1"/>
    <property type="match status" value="1"/>
</dbReference>
<dbReference type="SUPFAM" id="SSF57850">
    <property type="entry name" value="RING/U-box"/>
    <property type="match status" value="3"/>
</dbReference>
<dbReference type="EMBL" id="KV418001">
    <property type="protein sequence ID" value="KZP03801.1"/>
    <property type="molecule type" value="Genomic_DNA"/>
</dbReference>
<gene>
    <name evidence="7" type="ORF">FIBSPDRAFT_815738</name>
    <name evidence="6" type="ORF">FIBSPDRAFT_844631</name>
</gene>
<feature type="domain" description="ZZ-type" evidence="5">
    <location>
        <begin position="35"/>
        <end position="87"/>
    </location>
</feature>
<feature type="domain" description="ZZ-type" evidence="5">
    <location>
        <begin position="172"/>
        <end position="227"/>
    </location>
</feature>
<dbReference type="InterPro" id="IPR000433">
    <property type="entry name" value="Znf_ZZ"/>
</dbReference>
<evidence type="ECO:0000256" key="3">
    <source>
        <dbReference type="ARBA" id="ARBA00022833"/>
    </source>
</evidence>
<dbReference type="EMBL" id="KV417497">
    <property type="protein sequence ID" value="KZP29662.1"/>
    <property type="molecule type" value="Genomic_DNA"/>
</dbReference>